<evidence type="ECO:0000256" key="1">
    <source>
        <dbReference type="ARBA" id="ARBA00001957"/>
    </source>
</evidence>
<dbReference type="Gene3D" id="3.30.559.30">
    <property type="entry name" value="Nonribosomal peptide synthetase, condensation domain"/>
    <property type="match status" value="2"/>
</dbReference>
<evidence type="ECO:0000313" key="6">
    <source>
        <dbReference type="Proteomes" id="UP001589891"/>
    </source>
</evidence>
<comment type="caution">
    <text evidence="5">The sequence shown here is derived from an EMBL/GenBank/DDBJ whole genome shotgun (WGS) entry which is preliminary data.</text>
</comment>
<dbReference type="InterPro" id="IPR036736">
    <property type="entry name" value="ACP-like_sf"/>
</dbReference>
<proteinExistence type="predicted"/>
<sequence length="1654" mass="184288">MQELLDSVKSLSPKERKALAALLKRQGVNLYGVTPIFKREPGEQPILSYSQQRQWFLWQLEPESAAYHIPAALRLKGALDIEALRRSFEALIRRHESLRTTFRQDGERTLQVIHPNGSLWFEQEPLPADAATGLDERLRVQVEAEVQRLFDLERGPLLRVKLLRLEEDDHVLVLTLHHIVSDGWSSPLMVDELVRLYEGYSQGHEVTLPELPVQYADYALWQRQWMEAGERDRQLAYWTAQLGGEQPVLELPGDRPRPAVQTYAGAQLAVELDGELARSLRELARREGVTLFMLLLASFQSLLHRYSGQDDIRVGVPIANRTRAETEGLIGFFVNTQVLKAEFELHTTFVELLRQVKRTALEAQANQDLPFEQLVEALQPERSLSHSPLFQVMYNHQTAAKGEARTLPGLSVEGLAWESHVTHFDLTLNTSESETGLWASLTYATDLFDETTIERMVGHWLNLLHGIVEQPQRRIGELPLLSEAEHRFILDRWDQTQADYPATQCVHLLIEDRAGKTPEALAVTCDEQRLTYRQLDAQANRLAHRLIELGVKPETRVAVAMHRSPEIMVAFLAVLKAGGAYVPLDLKYPSDRLLYMMKDSAAALVLTQGGLLDQLPLPDGLSALAVNRIDDLQGYPDSAPQVALSAENLAYVIYTSGSTGQPKGVAVAHGPLAMHCLATGEWYEMTEADCELHFLSFAFDGAHERWLTTLIQGGRLLLRGDELWSVEQTYEAIRSHGVTMAGFPSAYIQQLAEYGKQVGNPPPVRLYSYGGDVMPKAGFELIQHALKPSLTINGYGPTETVVTPLVWKARAGDSCGTTYAPIGQCVGRRSAYVLADDMAMKPLNVLGELFIGGEGLARSYLNRPALTAERFVPDPFDDSEQGGGRLYRTGDLARYRADGVIEYQGRIDHQVKIRGFRIELGEIEARLQQHEAVREAVVIDIDGAGGKQLAAYLVPDDPAMLEGDERQTGLRGELKAHLGAALPDYMVPAHLLFLERLPLTPNGKLDRKALPRPDASLLQQAYMAPASELEQRIAAIWAEVLKVERVGLTDNFFELGGDSIISLQVVSRARQAGIRFTPKDLFQHQTVQGLATVARLGDESGVRIDQGPLSGETALLPIQRYFFEEAIPERHHWNQSLLLRPGRPLDGALLEQAVQALIDHHDALRLAFVEDPAGHWSARYRPASGQQSVLWQAELCSAEELEQLGNEAQRSLNLQEGPLLRGVLAELADGSQRLLLAIHHLVVDGVSWRILLEDLQTAYRQLEQGQPVSLPSKTSSTKAWVEHLQGYAISEAGQRELAHWREQLEGVAGELPCDNPAGGLQNKYAAHATTHLDRDWTRCLLQEAPAAYRTQVNDLLLTALARVICRWTSQAAALVQLEGHGREDLFDDIDLTRTVGWFTSAYPVKLCPAETLDGSIKAIKEQLRAIPNKGIGFGILRYLGDEPTRQRLAGLPVPRVTFNYLGQFDGSFDRNEENTLLVPAGESAGAEQSPDAPLGNWLSINGQVYGGELRLTWTFSRERFAEATIQRLADAYARELEALIEHCGQAEHRGVTPSDVPLAGLSQEQLDALPVPAGEIKDIYPLSPMQQGMLFHSLLEHEAGHYINQMRVDVQGLDVARFRAAWQAVVDRHEVLRASFVEVDGRPLQVIRRRMSMP</sequence>
<dbReference type="PROSITE" id="PS00455">
    <property type="entry name" value="AMP_BINDING"/>
    <property type="match status" value="1"/>
</dbReference>
<evidence type="ECO:0000256" key="2">
    <source>
        <dbReference type="ARBA" id="ARBA00022450"/>
    </source>
</evidence>
<keyword evidence="3" id="KW-0597">Phosphoprotein</keyword>
<organism evidence="5 6">
    <name type="scientific">Azorhizophilus paspali</name>
    <name type="common">Azotobacter paspali</name>
    <dbReference type="NCBI Taxonomy" id="69963"/>
    <lineage>
        <taxon>Bacteria</taxon>
        <taxon>Pseudomonadati</taxon>
        <taxon>Pseudomonadota</taxon>
        <taxon>Gammaproteobacteria</taxon>
        <taxon>Pseudomonadales</taxon>
        <taxon>Pseudomonadaceae</taxon>
        <taxon>Azorhizophilus</taxon>
    </lineage>
</organism>
<dbReference type="InterPro" id="IPR020845">
    <property type="entry name" value="AMP-binding_CS"/>
</dbReference>
<dbReference type="PROSITE" id="PS00012">
    <property type="entry name" value="PHOSPHOPANTETHEINE"/>
    <property type="match status" value="1"/>
</dbReference>
<dbReference type="Proteomes" id="UP001589891">
    <property type="component" value="Unassembled WGS sequence"/>
</dbReference>
<keyword evidence="6" id="KW-1185">Reference proteome</keyword>
<dbReference type="Gene3D" id="3.30.300.30">
    <property type="match status" value="1"/>
</dbReference>
<dbReference type="Pfam" id="PF13193">
    <property type="entry name" value="AMP-binding_C"/>
    <property type="match status" value="1"/>
</dbReference>
<name>A0ABV6SP34_AZOPA</name>
<dbReference type="PROSITE" id="PS50075">
    <property type="entry name" value="CARRIER"/>
    <property type="match status" value="1"/>
</dbReference>
<feature type="domain" description="Carrier" evidence="4">
    <location>
        <begin position="1024"/>
        <end position="1098"/>
    </location>
</feature>
<dbReference type="PANTHER" id="PTHR45398">
    <property type="match status" value="1"/>
</dbReference>
<dbReference type="SUPFAM" id="SSF47336">
    <property type="entry name" value="ACP-like"/>
    <property type="match status" value="1"/>
</dbReference>
<dbReference type="RefSeq" id="WP_376947050.1">
    <property type="nucleotide sequence ID" value="NZ_JBHLSS010000092.1"/>
</dbReference>
<dbReference type="SUPFAM" id="SSF56801">
    <property type="entry name" value="Acetyl-CoA synthetase-like"/>
    <property type="match status" value="1"/>
</dbReference>
<dbReference type="Pfam" id="PF00550">
    <property type="entry name" value="PP-binding"/>
    <property type="match status" value="1"/>
</dbReference>
<dbReference type="Gene3D" id="1.10.1200.10">
    <property type="entry name" value="ACP-like"/>
    <property type="match status" value="1"/>
</dbReference>
<dbReference type="SMART" id="SM00823">
    <property type="entry name" value="PKS_PP"/>
    <property type="match status" value="1"/>
</dbReference>
<dbReference type="Pfam" id="PF00668">
    <property type="entry name" value="Condensation"/>
    <property type="match status" value="3"/>
</dbReference>
<comment type="cofactor">
    <cofactor evidence="1">
        <name>pantetheine 4'-phosphate</name>
        <dbReference type="ChEBI" id="CHEBI:47942"/>
    </cofactor>
</comment>
<protein>
    <submittedName>
        <fullName evidence="5">Amino acid adenylation domain-containing protein</fullName>
    </submittedName>
</protein>
<dbReference type="Gene3D" id="3.40.50.980">
    <property type="match status" value="2"/>
</dbReference>
<accession>A0ABV6SP34</accession>
<dbReference type="CDD" id="cd19531">
    <property type="entry name" value="LCL_NRPS-like"/>
    <property type="match status" value="1"/>
</dbReference>
<dbReference type="CDD" id="cd17649">
    <property type="entry name" value="A_NRPS_PvdJ-like"/>
    <property type="match status" value="1"/>
</dbReference>
<dbReference type="InterPro" id="IPR001242">
    <property type="entry name" value="Condensation_dom"/>
</dbReference>
<dbReference type="NCBIfam" id="TIGR01720">
    <property type="entry name" value="NRPS-para261"/>
    <property type="match status" value="1"/>
</dbReference>
<reference evidence="5 6" key="1">
    <citation type="submission" date="2024-09" db="EMBL/GenBank/DDBJ databases">
        <authorList>
            <person name="Sun Q."/>
            <person name="Mori K."/>
        </authorList>
    </citation>
    <scope>NUCLEOTIDE SEQUENCE [LARGE SCALE GENOMIC DNA]</scope>
    <source>
        <strain evidence="5 6">NCAIM B.01794</strain>
    </source>
</reference>
<dbReference type="InterPro" id="IPR020806">
    <property type="entry name" value="PKS_PP-bd"/>
</dbReference>
<dbReference type="NCBIfam" id="TIGR01733">
    <property type="entry name" value="AA-adenyl-dom"/>
    <property type="match status" value="1"/>
</dbReference>
<dbReference type="InterPro" id="IPR045851">
    <property type="entry name" value="AMP-bd_C_sf"/>
</dbReference>
<dbReference type="InterPro" id="IPR023213">
    <property type="entry name" value="CAT-like_dom_sf"/>
</dbReference>
<dbReference type="InterPro" id="IPR010071">
    <property type="entry name" value="AA_adenyl_dom"/>
</dbReference>
<gene>
    <name evidence="5" type="ORF">ACFFGX_14475</name>
</gene>
<dbReference type="InterPro" id="IPR025110">
    <property type="entry name" value="AMP-bd_C"/>
</dbReference>
<dbReference type="Gene3D" id="2.30.38.10">
    <property type="entry name" value="Luciferase, Domain 3"/>
    <property type="match status" value="1"/>
</dbReference>
<dbReference type="InterPro" id="IPR009081">
    <property type="entry name" value="PP-bd_ACP"/>
</dbReference>
<dbReference type="EMBL" id="JBHLSS010000092">
    <property type="protein sequence ID" value="MFC0710699.1"/>
    <property type="molecule type" value="Genomic_DNA"/>
</dbReference>
<evidence type="ECO:0000259" key="4">
    <source>
        <dbReference type="PROSITE" id="PS50075"/>
    </source>
</evidence>
<dbReference type="PANTHER" id="PTHR45398:SF1">
    <property type="entry name" value="ENZYME, PUTATIVE (JCVI)-RELATED"/>
    <property type="match status" value="1"/>
</dbReference>
<keyword evidence="2" id="KW-0596">Phosphopantetheine</keyword>
<dbReference type="InterPro" id="IPR006162">
    <property type="entry name" value="Ppantetheine_attach_site"/>
</dbReference>
<dbReference type="Pfam" id="PF00501">
    <property type="entry name" value="AMP-binding"/>
    <property type="match status" value="1"/>
</dbReference>
<feature type="non-terminal residue" evidence="5">
    <location>
        <position position="1654"/>
    </location>
</feature>
<evidence type="ECO:0000256" key="3">
    <source>
        <dbReference type="ARBA" id="ARBA00022553"/>
    </source>
</evidence>
<dbReference type="InterPro" id="IPR010060">
    <property type="entry name" value="NRPS_synth"/>
</dbReference>
<dbReference type="SUPFAM" id="SSF52777">
    <property type="entry name" value="CoA-dependent acyltransferases"/>
    <property type="match status" value="5"/>
</dbReference>
<evidence type="ECO:0000313" key="5">
    <source>
        <dbReference type="EMBL" id="MFC0710699.1"/>
    </source>
</evidence>
<dbReference type="InterPro" id="IPR000873">
    <property type="entry name" value="AMP-dep_synth/lig_dom"/>
</dbReference>
<dbReference type="Gene3D" id="3.30.559.10">
    <property type="entry name" value="Chloramphenicol acetyltransferase-like domain"/>
    <property type="match status" value="3"/>
</dbReference>
<dbReference type="CDD" id="cd19534">
    <property type="entry name" value="E_NRPS"/>
    <property type="match status" value="1"/>
</dbReference>